<evidence type="ECO:0000256" key="1">
    <source>
        <dbReference type="SAM" id="MobiDB-lite"/>
    </source>
</evidence>
<keyword evidence="4" id="KW-1185">Reference proteome</keyword>
<dbReference type="OrthoDB" id="2744543at2759"/>
<dbReference type="EMBL" id="RWJN01000032">
    <property type="protein sequence ID" value="TCD69849.1"/>
    <property type="molecule type" value="Genomic_DNA"/>
</dbReference>
<dbReference type="InterPro" id="IPR016181">
    <property type="entry name" value="Acyl_CoA_acyltransferase"/>
</dbReference>
<sequence length="373" mass="41472">MVRIHSAQIRASSNISSRPSSGPNAFSLFPTDEEMGAQMNAAAAELFFKHSDETPSLSTVALVSCASKNSSYGTVVCKLVNTEMIRDVPSFDAAVAIKAGVQTNIQRIRSCTQSLDQITLNFASNSTTALLGGSAKAPASHKPRRATYKDIKRRVDIIPEIIDHDPLNTYLNDTPDRRNSRIQKLVERLFTIFDQFKYVHSGLSWTIDDGDASVCYSDPAKPFPRWMQMFEASGSRILPKLKSKEQLNRLKEVQQKLRPALREVLEEHGKNMMCLEHVGTLPAKQGRGYGTILCKIVTAEADSRNLKTYLVSSNVEANTVFYNRLGFFSARRITLGDSNPTWHNPPFEIEVMVREVPAAGAHLNEKSVLLEIV</sequence>
<evidence type="ECO:0000259" key="2">
    <source>
        <dbReference type="Pfam" id="PF00583"/>
    </source>
</evidence>
<feature type="domain" description="N-acetyltransferase" evidence="2">
    <location>
        <begin position="269"/>
        <end position="327"/>
    </location>
</feature>
<dbReference type="Gene3D" id="3.40.630.30">
    <property type="match status" value="1"/>
</dbReference>
<gene>
    <name evidence="3" type="ORF">EIP91_005926</name>
</gene>
<feature type="region of interest" description="Disordered" evidence="1">
    <location>
        <begin position="1"/>
        <end position="27"/>
    </location>
</feature>
<dbReference type="InterPro" id="IPR052523">
    <property type="entry name" value="Trichothecene_AcTrans"/>
</dbReference>
<reference evidence="3 4" key="1">
    <citation type="submission" date="2018-11" db="EMBL/GenBank/DDBJ databases">
        <title>Genome assembly of Steccherinum ochraceum LE-BIN_3174, the white-rot fungus of the Steccherinaceae family (The Residual Polyporoid clade, Polyporales, Basidiomycota).</title>
        <authorList>
            <person name="Fedorova T.V."/>
            <person name="Glazunova O.A."/>
            <person name="Landesman E.O."/>
            <person name="Moiseenko K.V."/>
            <person name="Psurtseva N.V."/>
            <person name="Savinova O.S."/>
            <person name="Shakhova N.V."/>
            <person name="Tyazhelova T.V."/>
            <person name="Vasina D.V."/>
        </authorList>
    </citation>
    <scope>NUCLEOTIDE SEQUENCE [LARGE SCALE GENOMIC DNA]</scope>
    <source>
        <strain evidence="3 4">LE-BIN_3174</strain>
    </source>
</reference>
<dbReference type="SUPFAM" id="SSF55729">
    <property type="entry name" value="Acyl-CoA N-acyltransferases (Nat)"/>
    <property type="match status" value="1"/>
</dbReference>
<dbReference type="InterPro" id="IPR000182">
    <property type="entry name" value="GNAT_dom"/>
</dbReference>
<dbReference type="PANTHER" id="PTHR42791">
    <property type="entry name" value="GNAT FAMILY ACETYLTRANSFERASE"/>
    <property type="match status" value="1"/>
</dbReference>
<proteinExistence type="predicted"/>
<dbReference type="GO" id="GO:0016747">
    <property type="term" value="F:acyltransferase activity, transferring groups other than amino-acyl groups"/>
    <property type="evidence" value="ECO:0007669"/>
    <property type="project" value="InterPro"/>
</dbReference>
<accession>A0A4R0RVI2</accession>
<feature type="compositionally biased region" description="Low complexity" evidence="1">
    <location>
        <begin position="9"/>
        <end position="24"/>
    </location>
</feature>
<dbReference type="PANTHER" id="PTHR42791:SF1">
    <property type="entry name" value="N-ACETYLTRANSFERASE DOMAIN-CONTAINING PROTEIN"/>
    <property type="match status" value="1"/>
</dbReference>
<evidence type="ECO:0000313" key="4">
    <source>
        <dbReference type="Proteomes" id="UP000292702"/>
    </source>
</evidence>
<name>A0A4R0RVI2_9APHY</name>
<dbReference type="Proteomes" id="UP000292702">
    <property type="component" value="Unassembled WGS sequence"/>
</dbReference>
<dbReference type="STRING" id="92696.A0A4R0RVI2"/>
<dbReference type="Pfam" id="PF00583">
    <property type="entry name" value="Acetyltransf_1"/>
    <property type="match status" value="1"/>
</dbReference>
<comment type="caution">
    <text evidence="3">The sequence shown here is derived from an EMBL/GenBank/DDBJ whole genome shotgun (WGS) entry which is preliminary data.</text>
</comment>
<protein>
    <recommendedName>
        <fullName evidence="2">N-acetyltransferase domain-containing protein</fullName>
    </recommendedName>
</protein>
<dbReference type="AlphaFoldDB" id="A0A4R0RVI2"/>
<evidence type="ECO:0000313" key="3">
    <source>
        <dbReference type="EMBL" id="TCD69849.1"/>
    </source>
</evidence>
<organism evidence="3 4">
    <name type="scientific">Steccherinum ochraceum</name>
    <dbReference type="NCBI Taxonomy" id="92696"/>
    <lineage>
        <taxon>Eukaryota</taxon>
        <taxon>Fungi</taxon>
        <taxon>Dikarya</taxon>
        <taxon>Basidiomycota</taxon>
        <taxon>Agaricomycotina</taxon>
        <taxon>Agaricomycetes</taxon>
        <taxon>Polyporales</taxon>
        <taxon>Steccherinaceae</taxon>
        <taxon>Steccherinum</taxon>
    </lineage>
</organism>